<sequence>MVVLTKDLVKEPPAHGMRSGRVWSGRHNFCPCDRYPPSVLPHPMRVPPQVATVLTVAAATLLVVRSAHGQVNAALHTAAKPQVVRPEDGERRILPDGRAIRLKVGPSTTGAGYLFLGAEELPPGTRVPRHRHELDEEVLIVQQGEVTFLLDDSVHVAPAGSVVYLPPRHWITVENRSRTPARIMFVFPRGAVERCFQFIGRSVSDSAAGRMPVQTPTGAAEERHSCQMTYGNP</sequence>
<evidence type="ECO:0000313" key="3">
    <source>
        <dbReference type="EMBL" id="HCT56539.1"/>
    </source>
</evidence>
<dbReference type="PANTHER" id="PTHR36440:SF1">
    <property type="entry name" value="PUTATIVE (AFU_ORTHOLOGUE AFUA_8G07350)-RELATED"/>
    <property type="match status" value="1"/>
</dbReference>
<dbReference type="Pfam" id="PF07883">
    <property type="entry name" value="Cupin_2"/>
    <property type="match status" value="1"/>
</dbReference>
<dbReference type="InterPro" id="IPR014710">
    <property type="entry name" value="RmlC-like_jellyroll"/>
</dbReference>
<dbReference type="Proteomes" id="UP000264071">
    <property type="component" value="Unassembled WGS sequence"/>
</dbReference>
<evidence type="ECO:0000259" key="2">
    <source>
        <dbReference type="Pfam" id="PF07883"/>
    </source>
</evidence>
<dbReference type="InterPro" id="IPR053146">
    <property type="entry name" value="QDO-like"/>
</dbReference>
<feature type="domain" description="Cupin type-2" evidence="2">
    <location>
        <begin position="119"/>
        <end position="187"/>
    </location>
</feature>
<organism evidence="3 4">
    <name type="scientific">Gemmatimonas aurantiaca</name>
    <dbReference type="NCBI Taxonomy" id="173480"/>
    <lineage>
        <taxon>Bacteria</taxon>
        <taxon>Pseudomonadati</taxon>
        <taxon>Gemmatimonadota</taxon>
        <taxon>Gemmatimonadia</taxon>
        <taxon>Gemmatimonadales</taxon>
        <taxon>Gemmatimonadaceae</taxon>
        <taxon>Gemmatimonas</taxon>
    </lineage>
</organism>
<evidence type="ECO:0000313" key="4">
    <source>
        <dbReference type="Proteomes" id="UP000264071"/>
    </source>
</evidence>
<name>A0A3D4V5W9_9BACT</name>
<reference evidence="3 4" key="1">
    <citation type="journal article" date="2018" name="Nat. Biotechnol.">
        <title>A standardized bacterial taxonomy based on genome phylogeny substantially revises the tree of life.</title>
        <authorList>
            <person name="Parks D.H."/>
            <person name="Chuvochina M."/>
            <person name="Waite D.W."/>
            <person name="Rinke C."/>
            <person name="Skarshewski A."/>
            <person name="Chaumeil P.A."/>
            <person name="Hugenholtz P."/>
        </authorList>
    </citation>
    <scope>NUCLEOTIDE SEQUENCE [LARGE SCALE GENOMIC DNA]</scope>
    <source>
        <strain evidence="3">UBA8844</strain>
    </source>
</reference>
<dbReference type="InterPro" id="IPR011051">
    <property type="entry name" value="RmlC_Cupin_sf"/>
</dbReference>
<protein>
    <recommendedName>
        <fullName evidence="2">Cupin type-2 domain-containing protein</fullName>
    </recommendedName>
</protein>
<proteinExistence type="predicted"/>
<dbReference type="InterPro" id="IPR013096">
    <property type="entry name" value="Cupin_2"/>
</dbReference>
<evidence type="ECO:0000256" key="1">
    <source>
        <dbReference type="SAM" id="MobiDB-lite"/>
    </source>
</evidence>
<comment type="caution">
    <text evidence="3">The sequence shown here is derived from an EMBL/GenBank/DDBJ whole genome shotgun (WGS) entry which is preliminary data.</text>
</comment>
<dbReference type="PANTHER" id="PTHR36440">
    <property type="entry name" value="PUTATIVE (AFU_ORTHOLOGUE AFUA_8G07350)-RELATED"/>
    <property type="match status" value="1"/>
</dbReference>
<dbReference type="AlphaFoldDB" id="A0A3D4V5W9"/>
<gene>
    <name evidence="3" type="ORF">DGD08_04920</name>
</gene>
<dbReference type="SUPFAM" id="SSF51182">
    <property type="entry name" value="RmlC-like cupins"/>
    <property type="match status" value="1"/>
</dbReference>
<accession>A0A3D4V5W9</accession>
<feature type="region of interest" description="Disordered" evidence="1">
    <location>
        <begin position="208"/>
        <end position="233"/>
    </location>
</feature>
<dbReference type="EMBL" id="DPIY01000005">
    <property type="protein sequence ID" value="HCT56539.1"/>
    <property type="molecule type" value="Genomic_DNA"/>
</dbReference>
<dbReference type="Gene3D" id="2.60.120.10">
    <property type="entry name" value="Jelly Rolls"/>
    <property type="match status" value="1"/>
</dbReference>